<dbReference type="InterPro" id="IPR036861">
    <property type="entry name" value="Endochitinase-like_sf"/>
</dbReference>
<dbReference type="Gene3D" id="3.20.20.80">
    <property type="entry name" value="Glycosidases"/>
    <property type="match status" value="1"/>
</dbReference>
<comment type="similarity">
    <text evidence="2">Belongs to the glycosyl hydrolase 18 family. Chitinase class V subfamily.</text>
</comment>
<dbReference type="Pfam" id="PF00187">
    <property type="entry name" value="Chitin_bind_1"/>
    <property type="match status" value="1"/>
</dbReference>
<protein>
    <recommendedName>
        <fullName evidence="3">chitinase</fullName>
        <ecNumber evidence="3">3.2.1.14</ecNumber>
    </recommendedName>
</protein>
<dbReference type="SUPFAM" id="SSF57016">
    <property type="entry name" value="Plant lectins/antimicrobial peptides"/>
    <property type="match status" value="1"/>
</dbReference>
<name>A0A1R3RFM8_ASPC5</name>
<dbReference type="InterPro" id="IPR001002">
    <property type="entry name" value="Chitin-bd_1"/>
</dbReference>
<accession>A0A1R3RFM8</accession>
<feature type="domain" description="Chitinase II/V-like catalytic" evidence="15">
    <location>
        <begin position="117"/>
        <end position="453"/>
    </location>
</feature>
<dbReference type="PANTHER" id="PTHR11177:SF402">
    <property type="entry name" value="CHITINASE"/>
    <property type="match status" value="1"/>
</dbReference>
<dbReference type="VEuPathDB" id="FungiDB:ASPCADRAFT_132987"/>
<evidence type="ECO:0000256" key="12">
    <source>
        <dbReference type="SAM" id="MobiDB-lite"/>
    </source>
</evidence>
<evidence type="ECO:0000313" key="16">
    <source>
        <dbReference type="EMBL" id="OOF93282.1"/>
    </source>
</evidence>
<gene>
    <name evidence="16" type="ORF">ASPCADRAFT_132987</name>
</gene>
<dbReference type="GO" id="GO:0008843">
    <property type="term" value="F:endochitinase activity"/>
    <property type="evidence" value="ECO:0007669"/>
    <property type="project" value="UniProtKB-EC"/>
</dbReference>
<keyword evidence="5 11" id="KW-0378">Hydrolase</keyword>
<dbReference type="OMA" id="FARIVSM"/>
<dbReference type="Proteomes" id="UP000188318">
    <property type="component" value="Unassembled WGS sequence"/>
</dbReference>
<reference evidence="17" key="1">
    <citation type="journal article" date="2017" name="Genome Biol.">
        <title>Comparative genomics reveals high biological diversity and specific adaptations in the industrially and medically important fungal genus Aspergillus.</title>
        <authorList>
            <person name="de Vries R.P."/>
            <person name="Riley R."/>
            <person name="Wiebenga A."/>
            <person name="Aguilar-Osorio G."/>
            <person name="Amillis S."/>
            <person name="Uchima C.A."/>
            <person name="Anderluh G."/>
            <person name="Asadollahi M."/>
            <person name="Askin M."/>
            <person name="Barry K."/>
            <person name="Battaglia E."/>
            <person name="Bayram O."/>
            <person name="Benocci T."/>
            <person name="Braus-Stromeyer S.A."/>
            <person name="Caldana C."/>
            <person name="Canovas D."/>
            <person name="Cerqueira G.C."/>
            <person name="Chen F."/>
            <person name="Chen W."/>
            <person name="Choi C."/>
            <person name="Clum A."/>
            <person name="Dos Santos R.A."/>
            <person name="Damasio A.R."/>
            <person name="Diallinas G."/>
            <person name="Emri T."/>
            <person name="Fekete E."/>
            <person name="Flipphi M."/>
            <person name="Freyberg S."/>
            <person name="Gallo A."/>
            <person name="Gournas C."/>
            <person name="Habgood R."/>
            <person name="Hainaut M."/>
            <person name="Harispe M.L."/>
            <person name="Henrissat B."/>
            <person name="Hilden K.S."/>
            <person name="Hope R."/>
            <person name="Hossain A."/>
            <person name="Karabika E."/>
            <person name="Karaffa L."/>
            <person name="Karanyi Z."/>
            <person name="Krasevec N."/>
            <person name="Kuo A."/>
            <person name="Kusch H."/>
            <person name="LaButti K."/>
            <person name="Lagendijk E.L."/>
            <person name="Lapidus A."/>
            <person name="Levasseur A."/>
            <person name="Lindquist E."/>
            <person name="Lipzen A."/>
            <person name="Logrieco A.F."/>
            <person name="MacCabe A."/>
            <person name="Maekelae M.R."/>
            <person name="Malavazi I."/>
            <person name="Melin P."/>
            <person name="Meyer V."/>
            <person name="Mielnichuk N."/>
            <person name="Miskei M."/>
            <person name="Molnar A.P."/>
            <person name="Mule G."/>
            <person name="Ngan C.Y."/>
            <person name="Orejas M."/>
            <person name="Orosz E."/>
            <person name="Ouedraogo J.P."/>
            <person name="Overkamp K.M."/>
            <person name="Park H.-S."/>
            <person name="Perrone G."/>
            <person name="Piumi F."/>
            <person name="Punt P.J."/>
            <person name="Ram A.F."/>
            <person name="Ramon A."/>
            <person name="Rauscher S."/>
            <person name="Record E."/>
            <person name="Riano-Pachon D.M."/>
            <person name="Robert V."/>
            <person name="Roehrig J."/>
            <person name="Ruller R."/>
            <person name="Salamov A."/>
            <person name="Salih N.S."/>
            <person name="Samson R.A."/>
            <person name="Sandor E."/>
            <person name="Sanguinetti M."/>
            <person name="Schuetze T."/>
            <person name="Sepcic K."/>
            <person name="Shelest E."/>
            <person name="Sherlock G."/>
            <person name="Sophianopoulou V."/>
            <person name="Squina F.M."/>
            <person name="Sun H."/>
            <person name="Susca A."/>
            <person name="Todd R.B."/>
            <person name="Tsang A."/>
            <person name="Unkles S.E."/>
            <person name="van de Wiele N."/>
            <person name="van Rossen-Uffink D."/>
            <person name="Oliveira J.V."/>
            <person name="Vesth T.C."/>
            <person name="Visser J."/>
            <person name="Yu J.-H."/>
            <person name="Zhou M."/>
            <person name="Andersen M.R."/>
            <person name="Archer D.B."/>
            <person name="Baker S.E."/>
            <person name="Benoit I."/>
            <person name="Brakhage A.A."/>
            <person name="Braus G.H."/>
            <person name="Fischer R."/>
            <person name="Frisvad J.C."/>
            <person name="Goldman G.H."/>
            <person name="Houbraken J."/>
            <person name="Oakley B."/>
            <person name="Pocsi I."/>
            <person name="Scazzocchio C."/>
            <person name="Seiboth B."/>
            <person name="vanKuyk P.A."/>
            <person name="Wortman J."/>
            <person name="Dyer P.S."/>
            <person name="Grigoriev I.V."/>
        </authorList>
    </citation>
    <scope>NUCLEOTIDE SEQUENCE [LARGE SCALE GENOMIC DNA]</scope>
    <source>
        <strain evidence="17">ITEM 5010</strain>
    </source>
</reference>
<dbReference type="InterPro" id="IPR011583">
    <property type="entry name" value="Chitinase_II/V-like_cat"/>
</dbReference>
<dbReference type="Gene3D" id="3.10.50.10">
    <property type="match status" value="1"/>
</dbReference>
<feature type="chain" id="PRO_5013317610" description="chitinase" evidence="13">
    <location>
        <begin position="22"/>
        <end position="1817"/>
    </location>
</feature>
<dbReference type="PANTHER" id="PTHR11177">
    <property type="entry name" value="CHITINASE"/>
    <property type="match status" value="1"/>
</dbReference>
<dbReference type="InterPro" id="IPR001223">
    <property type="entry name" value="Glyco_hydro18_cat"/>
</dbReference>
<dbReference type="InterPro" id="IPR029070">
    <property type="entry name" value="Chitinase_insertion_sf"/>
</dbReference>
<keyword evidence="13" id="KW-0732">Signal</keyword>
<evidence type="ECO:0000256" key="13">
    <source>
        <dbReference type="SAM" id="SignalP"/>
    </source>
</evidence>
<sequence length="1817" mass="197226">MWRTAVPTGLAACLLAWAVVGQQSSTCSLTEPCEEGCCSQYGTCGFGPEWCGDGCISNCNATAQCGPYGAVTDCPLNVCCSQYGFCGTTSEFCQNCTAGCTSVTEPSCTQSTDVSALRRIGYYSLSTLERPCDVMEPAQIPAGALTHINIAFIQFTDQWEIDDSSYGAQVAEIASLKDTHLGLRVSISVGGWDFNDGSTATYFSDMASTSANRKTFINSVVRYLVKYGLDGIDIDWEYPVASDRSGTAADKENYVSLVKEMQEAFAAYDFDLTITLPCSYWYMQHFDIVSMEKYVSWFNVMSYDMNGAWNAESAYIGPYMYGLTNLTEIEEGFDLLWRNNIDPANVVMGMAFYGRTYTMETDDCYEVGCEFATTGSAGQCSTTAGILMYPELLGINQTGASTTYYDAVSTTVYTVYGGDQWVSYDTAESWQAKLKYLNGHCISGLMIWSLDLDTSSYTALAALLGDDAITTGLLSSGGNLTSAEQATLADQYGAYTGQDCMVTQFCTDGSSQEQGTGQVCPSGFTSVSTAHAPIQAPGYEINGTCAKDWYRHICCPTKYMPTGCEWTECGTGVCQGNTTFLLNTDTYNNADGDESCGFNKGRSLCCDSTGAIEECYWTSCQYDDQQQAPTCPSGYRYMTERHDDGNGALCATTMGSSDPTLYQLLYAQAYCCPNTSVPTNCSWTFSDNEETYDPKSLCVPEQCPAGKVEYTSAVDPDEPQVGTAGSLGSINCDVYPIPAGASDRFRYCCNPTESAADDGEDWPVDPDDLWEDAYTAAGSDVDWAYSDDGNGGASSTDYGADPYGFVMLDGPSGSIDSTFGDTYTVVQTDDSSTTEAAQRRAKRSLVTQNATVLASNFDHASETLHVYCQYAPGTDRCTRIFQQGAVDTIIRLPPHVGEGPWARVVSMDPVAAPEAALPAYHIRKREAQENTNPVYALVIDYNFQAIQDPAKQPVNLRVDFANLEDYWQTIDDSAARKVKKRAAFGGETRQHVPYQDWRRHVNRAKKTPAFNARSADDFHQRTTQSFAPRDVVALDHDAPLAKRWFGALTAWLKKVTTITKTGQGDLPMDLESNLLLYSQSKGCAKAKAEMNIYLDTKLDMAASYAYYFSGTIVPPAVTDTYAYLGMQPSLYLGVSVTGSAQLTYRSDRQQLISTLTYPGLAIKGIAVVGPTFDLYGQIVGTVTLNGHMTVGASYTFAASEMYYPQDSDSDVYDQLGDSDKPEPLATGLKPTFEASVQASAQLDFQVTPEASIGITIGGSSFLSSTSLASATVSGFVNNTLRFMASAAASASGDATGGSASASYTYGAYLLYNVGFGGQANLLNYAWNMATTYLYTTAKQYELYSGSGIASTNITTTTTTKRDLDGRPGQDWHHRLEARKARPAIANRSSVSDVAHHPPWVYRRSTVDDDGDTNMGGTGCFTGGVLACPANSCSTGSDADSGSTAACTPKVPSMLINCAWFSTDQVTGSKGSVNIEGICQNMQTFLNWRNLDLNPGATFTYDTSDRADDVRRSETCEDSSYYDLLANGKKGGSYCFAANAQYKTTLGTTLSVTSCDEFPPASVEEGGNWYGDVPVAPALWCTPRWQQNMQGNCNKLLRNIRTNVQYAIDPNEDAVWVDWTDNNRWFVANDWNEITTYPYAIPQARGISNTEWGTDETGGWSQRRSFTYGIANPASATDWAGWGSASGSWTFTSAGGSSTDASKIICAVNLWDQPNVYSLVNDQYNAYCYSGPNTGTFARIASYPQMNRCLVTLGALITTRDQLADATLGVLYGRLIQNITLLDDDDREESKDPLRTTLDPVVDHPSPTLPLDELRKLG</sequence>
<keyword evidence="7" id="KW-0843">Virulence</keyword>
<dbReference type="InterPro" id="IPR029476">
    <property type="entry name" value="DNase_NucA_NucB"/>
</dbReference>
<dbReference type="Gene3D" id="3.30.60.10">
    <property type="entry name" value="Endochitinase-like"/>
    <property type="match status" value="1"/>
</dbReference>
<organism evidence="16 17">
    <name type="scientific">Aspergillus carbonarius (strain ITEM 5010)</name>
    <dbReference type="NCBI Taxonomy" id="602072"/>
    <lineage>
        <taxon>Eukaryota</taxon>
        <taxon>Fungi</taxon>
        <taxon>Dikarya</taxon>
        <taxon>Ascomycota</taxon>
        <taxon>Pezizomycotina</taxon>
        <taxon>Eurotiomycetes</taxon>
        <taxon>Eurotiomycetidae</taxon>
        <taxon>Eurotiales</taxon>
        <taxon>Aspergillaceae</taxon>
        <taxon>Aspergillus</taxon>
        <taxon>Aspergillus subgen. Circumdati</taxon>
    </lineage>
</organism>
<keyword evidence="8" id="KW-0119">Carbohydrate metabolism</keyword>
<dbReference type="SMART" id="SM00270">
    <property type="entry name" value="ChtBD1"/>
    <property type="match status" value="2"/>
</dbReference>
<evidence type="ECO:0000256" key="3">
    <source>
        <dbReference type="ARBA" id="ARBA00012729"/>
    </source>
</evidence>
<evidence type="ECO:0000259" key="14">
    <source>
        <dbReference type="SMART" id="SM00270"/>
    </source>
</evidence>
<evidence type="ECO:0000256" key="9">
    <source>
        <dbReference type="ARBA" id="ARBA00023295"/>
    </source>
</evidence>
<dbReference type="Pfam" id="PF00704">
    <property type="entry name" value="Glyco_hydro_18"/>
    <property type="match status" value="1"/>
</dbReference>
<dbReference type="InterPro" id="IPR050314">
    <property type="entry name" value="Glycosyl_Hydrlase_18"/>
</dbReference>
<feature type="signal peptide" evidence="13">
    <location>
        <begin position="1"/>
        <end position="21"/>
    </location>
</feature>
<dbReference type="GO" id="GO:0008061">
    <property type="term" value="F:chitin binding"/>
    <property type="evidence" value="ECO:0007669"/>
    <property type="project" value="UniProtKB-KW"/>
</dbReference>
<keyword evidence="17" id="KW-1185">Reference proteome</keyword>
<evidence type="ECO:0000313" key="17">
    <source>
        <dbReference type="Proteomes" id="UP000188318"/>
    </source>
</evidence>
<dbReference type="SUPFAM" id="SSF51445">
    <property type="entry name" value="(Trans)glycosidases"/>
    <property type="match status" value="1"/>
</dbReference>
<comment type="catalytic activity">
    <reaction evidence="1">
        <text>Random endo-hydrolysis of N-acetyl-beta-D-glucosaminide (1-&gt;4)-beta-linkages in chitin and chitodextrins.</text>
        <dbReference type="EC" id="3.2.1.14"/>
    </reaction>
</comment>
<dbReference type="InterPro" id="IPR018371">
    <property type="entry name" value="Chitin-binding_1_CS"/>
</dbReference>
<keyword evidence="6" id="KW-0146">Chitin degradation</keyword>
<dbReference type="InterPro" id="IPR001579">
    <property type="entry name" value="Glyco_hydro_18_chit_AS"/>
</dbReference>
<evidence type="ECO:0000256" key="8">
    <source>
        <dbReference type="ARBA" id="ARBA00023277"/>
    </source>
</evidence>
<dbReference type="SUPFAM" id="SSF54556">
    <property type="entry name" value="Chitinase insertion domain"/>
    <property type="match status" value="1"/>
</dbReference>
<feature type="region of interest" description="Disordered" evidence="12">
    <location>
        <begin position="1785"/>
        <end position="1808"/>
    </location>
</feature>
<evidence type="ECO:0000259" key="15">
    <source>
        <dbReference type="SMART" id="SM00636"/>
    </source>
</evidence>
<keyword evidence="9 11" id="KW-0326">Glycosidase</keyword>
<dbReference type="SMART" id="SM00636">
    <property type="entry name" value="Glyco_18"/>
    <property type="match status" value="1"/>
</dbReference>
<dbReference type="PROSITE" id="PS01095">
    <property type="entry name" value="GH18_1"/>
    <property type="match status" value="1"/>
</dbReference>
<dbReference type="CDD" id="cd00035">
    <property type="entry name" value="ChtBD1"/>
    <property type="match status" value="1"/>
</dbReference>
<keyword evidence="4" id="KW-0147">Chitin-binding</keyword>
<dbReference type="EMBL" id="KV907505">
    <property type="protein sequence ID" value="OOF93282.1"/>
    <property type="molecule type" value="Genomic_DNA"/>
</dbReference>
<dbReference type="Pfam" id="PF14040">
    <property type="entry name" value="DNase_NucA_NucB"/>
    <property type="match status" value="1"/>
</dbReference>
<evidence type="ECO:0000256" key="10">
    <source>
        <dbReference type="ARBA" id="ARBA00023326"/>
    </source>
</evidence>
<feature type="domain" description="Chitin-binding type-1" evidence="14">
    <location>
        <begin position="64"/>
        <end position="100"/>
    </location>
</feature>
<dbReference type="InterPro" id="IPR017853">
    <property type="entry name" value="GH"/>
</dbReference>
<evidence type="ECO:0000256" key="4">
    <source>
        <dbReference type="ARBA" id="ARBA00022669"/>
    </source>
</evidence>
<evidence type="ECO:0000256" key="2">
    <source>
        <dbReference type="ARBA" id="ARBA00008682"/>
    </source>
</evidence>
<feature type="domain" description="Chitin-binding type-1" evidence="14">
    <location>
        <begin position="26"/>
        <end position="59"/>
    </location>
</feature>
<dbReference type="OrthoDB" id="73875at2759"/>
<dbReference type="GO" id="GO:0006032">
    <property type="term" value="P:chitin catabolic process"/>
    <property type="evidence" value="ECO:0007669"/>
    <property type="project" value="UniProtKB-KW"/>
</dbReference>
<keyword evidence="10" id="KW-0624">Polysaccharide degradation</keyword>
<dbReference type="GO" id="GO:0000272">
    <property type="term" value="P:polysaccharide catabolic process"/>
    <property type="evidence" value="ECO:0007669"/>
    <property type="project" value="UniProtKB-KW"/>
</dbReference>
<dbReference type="PROSITE" id="PS00026">
    <property type="entry name" value="CHIT_BIND_I_1"/>
    <property type="match status" value="1"/>
</dbReference>
<dbReference type="STRING" id="602072.A0A1R3RFM8"/>
<proteinExistence type="inferred from homology"/>
<evidence type="ECO:0000256" key="6">
    <source>
        <dbReference type="ARBA" id="ARBA00023024"/>
    </source>
</evidence>
<evidence type="ECO:0000256" key="1">
    <source>
        <dbReference type="ARBA" id="ARBA00000822"/>
    </source>
</evidence>
<evidence type="ECO:0000256" key="11">
    <source>
        <dbReference type="RuleBase" id="RU000489"/>
    </source>
</evidence>
<evidence type="ECO:0000256" key="7">
    <source>
        <dbReference type="ARBA" id="ARBA00023026"/>
    </source>
</evidence>
<dbReference type="EC" id="3.2.1.14" evidence="3"/>
<evidence type="ECO:0000256" key="5">
    <source>
        <dbReference type="ARBA" id="ARBA00022801"/>
    </source>
</evidence>